<keyword evidence="2" id="KW-0472">Membrane</keyword>
<gene>
    <name evidence="3" type="ORF">B9L23_12660</name>
</gene>
<feature type="transmembrane region" description="Helical" evidence="2">
    <location>
        <begin position="7"/>
        <end position="27"/>
    </location>
</feature>
<evidence type="ECO:0000313" key="4">
    <source>
        <dbReference type="Proteomes" id="UP000198394"/>
    </source>
</evidence>
<proteinExistence type="predicted"/>
<keyword evidence="2" id="KW-1133">Transmembrane helix</keyword>
<evidence type="ECO:0000256" key="2">
    <source>
        <dbReference type="SAM" id="Phobius"/>
    </source>
</evidence>
<protein>
    <recommendedName>
        <fullName evidence="5">DUF2512 domain-containing protein</fullName>
    </recommendedName>
</protein>
<name>A0A226QL09_9BACL</name>
<keyword evidence="4" id="KW-1185">Reference proteome</keyword>
<evidence type="ECO:0000256" key="1">
    <source>
        <dbReference type="SAM" id="MobiDB-lite"/>
    </source>
</evidence>
<sequence>MRHLLALAWKYMLLATVFFAMIPLFLRVSSAELLWFSLWMTLVAYALGDLYILPRFGNLSAVIADFGLAFVGVWIGIGIFYNAGGAAVINAAFFSALLVALGEILFHAYMNRIVLRHQDEKKEHSMRRGLQTEIAEEFDVRSATDQEEDKQES</sequence>
<dbReference type="AlphaFoldDB" id="A0A226QL09"/>
<dbReference type="Proteomes" id="UP000198394">
    <property type="component" value="Unassembled WGS sequence"/>
</dbReference>
<reference evidence="3 4" key="1">
    <citation type="submission" date="2017-04" db="EMBL/GenBank/DDBJ databases">
        <title>The genome sequence of Parageobacillus galactosidasius DSM 18751.</title>
        <authorList>
            <person name="Ramaloko W.T."/>
            <person name="Koen N."/>
            <person name="Polliack S."/>
            <person name="Aliyu H."/>
            <person name="Lebre P."/>
            <person name="Mohr T."/>
            <person name="Oswald F."/>
            <person name="Zwick M."/>
            <person name="Neumann A."/>
            <person name="Syldatk C."/>
            <person name="Cowan D."/>
            <person name="De Maayer P."/>
        </authorList>
    </citation>
    <scope>NUCLEOTIDE SEQUENCE [LARGE SCALE GENOMIC DNA]</scope>
    <source>
        <strain evidence="3 4">DSM 18751</strain>
    </source>
</reference>
<dbReference type="RefSeq" id="WP_081188905.1">
    <property type="nucleotide sequence ID" value="NZ_NDYL01000002.1"/>
</dbReference>
<dbReference type="InterPro" id="IPR019649">
    <property type="entry name" value="DUF2512"/>
</dbReference>
<feature type="transmembrane region" description="Helical" evidence="2">
    <location>
        <begin position="33"/>
        <end position="52"/>
    </location>
</feature>
<dbReference type="Pfam" id="PF10710">
    <property type="entry name" value="DUF2512"/>
    <property type="match status" value="1"/>
</dbReference>
<feature type="transmembrane region" description="Helical" evidence="2">
    <location>
        <begin position="59"/>
        <end position="81"/>
    </location>
</feature>
<evidence type="ECO:0000313" key="3">
    <source>
        <dbReference type="EMBL" id="OXB92089.1"/>
    </source>
</evidence>
<comment type="caution">
    <text evidence="3">The sequence shown here is derived from an EMBL/GenBank/DDBJ whole genome shotgun (WGS) entry which is preliminary data.</text>
</comment>
<accession>A0A226QL09</accession>
<feature type="transmembrane region" description="Helical" evidence="2">
    <location>
        <begin position="87"/>
        <end position="106"/>
    </location>
</feature>
<dbReference type="EMBL" id="NDYL01000002">
    <property type="protein sequence ID" value="OXB92089.1"/>
    <property type="molecule type" value="Genomic_DNA"/>
</dbReference>
<keyword evidence="2" id="KW-0812">Transmembrane</keyword>
<evidence type="ECO:0008006" key="5">
    <source>
        <dbReference type="Google" id="ProtNLM"/>
    </source>
</evidence>
<organism evidence="3 4">
    <name type="scientific">Parageobacillus galactosidasius</name>
    <dbReference type="NCBI Taxonomy" id="883812"/>
    <lineage>
        <taxon>Bacteria</taxon>
        <taxon>Bacillati</taxon>
        <taxon>Bacillota</taxon>
        <taxon>Bacilli</taxon>
        <taxon>Bacillales</taxon>
        <taxon>Anoxybacillaceae</taxon>
        <taxon>Parageobacillus</taxon>
    </lineage>
</organism>
<feature type="region of interest" description="Disordered" evidence="1">
    <location>
        <begin position="125"/>
        <end position="153"/>
    </location>
</feature>